<dbReference type="GO" id="GO:0006355">
    <property type="term" value="P:regulation of DNA-templated transcription"/>
    <property type="evidence" value="ECO:0007669"/>
    <property type="project" value="InterPro"/>
</dbReference>
<dbReference type="EMBL" id="JAUIZM010000005">
    <property type="protein sequence ID" value="KAK1385976.1"/>
    <property type="molecule type" value="Genomic_DNA"/>
</dbReference>
<dbReference type="InterPro" id="IPR039928">
    <property type="entry name" value="LNK"/>
</dbReference>
<reference evidence="2" key="1">
    <citation type="submission" date="2023-02" db="EMBL/GenBank/DDBJ databases">
        <title>Genome of toxic invasive species Heracleum sosnowskyi carries increased number of genes despite the absence of recent whole-genome duplications.</title>
        <authorList>
            <person name="Schelkunov M."/>
            <person name="Shtratnikova V."/>
            <person name="Makarenko M."/>
            <person name="Klepikova A."/>
            <person name="Omelchenko D."/>
            <person name="Novikova G."/>
            <person name="Obukhova E."/>
            <person name="Bogdanov V."/>
            <person name="Penin A."/>
            <person name="Logacheva M."/>
        </authorList>
    </citation>
    <scope>NUCLEOTIDE SEQUENCE</scope>
    <source>
        <strain evidence="2">Hsosn_3</strain>
        <tissue evidence="2">Leaf</tissue>
    </source>
</reference>
<sequence>MSDSSVYELGDIIWDEFAQTEDHIVPYSNSANEHTSQIDNHKKSGFHVVGISSNSADKYAVNRVSQEKGERDISAVDIANNTMLDSLSHKSDNMIFGSKSDHVKAVPSFSSDNAGASSHYLRSNDSLGEPCPDYPSLSGSCNAVDSKSDFPSTRISETEKDLLRFIDTVHEDKESSDLLYYNWRQIENFEDVDRMFRGCDPSFELGGAGNEAGTEWFSASGAVEGSEDASKSKFNFSSLDSNAFKDLTEDLGPPNLKYDDPAVTYSKSGNASSSYKARSQLSTFDKPTSLSRLSFESSQIFEDKDQFLENKKQQQKQKEGKRKYRHFENSSSLCHIDDLQKEGMHLPCEDSHHDFYSSNGIQKQQNLFYNSIENMNKDFHSVQSDYHQPSEQTTIDTMLSGMQSENTAQPSRLQKDSSHASNRMQRSRDFPFKENHIVPDDRQRNLHNHQGYQYSFDSDSKDIDYPSNGNPASVQTGNWFKNYSDGEGVGLGIPADLRSLNLQESSSENIGLNELSLEVTSFRQLQQVMEQMDLKTKLCIRDSLYRLARSAQQRHHFANLTGGPGDVRNFMTDGTNECTGYMDMETDTNPVDRSLAHLLFHRPTDLPVMPCPKASSLDSHSIKTESDTGPNKTADKVLCSDESGAYINRNVANE</sequence>
<accession>A0AAD8IJE1</accession>
<protein>
    <recommendedName>
        <fullName evidence="4">Protein LNK1</fullName>
    </recommendedName>
</protein>
<feature type="compositionally biased region" description="Polar residues" evidence="1">
    <location>
        <begin position="403"/>
        <end position="412"/>
    </location>
</feature>
<keyword evidence="3" id="KW-1185">Reference proteome</keyword>
<evidence type="ECO:0000313" key="3">
    <source>
        <dbReference type="Proteomes" id="UP001237642"/>
    </source>
</evidence>
<feature type="region of interest" description="Disordered" evidence="1">
    <location>
        <begin position="611"/>
        <end position="637"/>
    </location>
</feature>
<dbReference type="GO" id="GO:0007623">
    <property type="term" value="P:circadian rhythm"/>
    <property type="evidence" value="ECO:0007669"/>
    <property type="project" value="InterPro"/>
</dbReference>
<evidence type="ECO:0008006" key="4">
    <source>
        <dbReference type="Google" id="ProtNLM"/>
    </source>
</evidence>
<feature type="region of interest" description="Disordered" evidence="1">
    <location>
        <begin position="251"/>
        <end position="278"/>
    </location>
</feature>
<name>A0AAD8IJE1_9APIA</name>
<gene>
    <name evidence="2" type="ORF">POM88_023711</name>
</gene>
<proteinExistence type="predicted"/>
<evidence type="ECO:0000313" key="2">
    <source>
        <dbReference type="EMBL" id="KAK1385976.1"/>
    </source>
</evidence>
<feature type="region of interest" description="Disordered" evidence="1">
    <location>
        <begin position="403"/>
        <end position="446"/>
    </location>
</feature>
<dbReference type="Proteomes" id="UP001237642">
    <property type="component" value="Unassembled WGS sequence"/>
</dbReference>
<organism evidence="2 3">
    <name type="scientific">Heracleum sosnowskyi</name>
    <dbReference type="NCBI Taxonomy" id="360622"/>
    <lineage>
        <taxon>Eukaryota</taxon>
        <taxon>Viridiplantae</taxon>
        <taxon>Streptophyta</taxon>
        <taxon>Embryophyta</taxon>
        <taxon>Tracheophyta</taxon>
        <taxon>Spermatophyta</taxon>
        <taxon>Magnoliopsida</taxon>
        <taxon>eudicotyledons</taxon>
        <taxon>Gunneridae</taxon>
        <taxon>Pentapetalae</taxon>
        <taxon>asterids</taxon>
        <taxon>campanulids</taxon>
        <taxon>Apiales</taxon>
        <taxon>Apiaceae</taxon>
        <taxon>Apioideae</taxon>
        <taxon>apioid superclade</taxon>
        <taxon>Tordylieae</taxon>
        <taxon>Tordyliinae</taxon>
        <taxon>Heracleum</taxon>
    </lineage>
</organism>
<feature type="compositionally biased region" description="Basic and acidic residues" evidence="1">
    <location>
        <begin position="426"/>
        <end position="444"/>
    </location>
</feature>
<feature type="compositionally biased region" description="Polar residues" evidence="1">
    <location>
        <begin position="265"/>
        <end position="278"/>
    </location>
</feature>
<dbReference type="AlphaFoldDB" id="A0AAD8IJE1"/>
<dbReference type="PANTHER" id="PTHR33334">
    <property type="entry name" value="PROTEIN LNK1"/>
    <property type="match status" value="1"/>
</dbReference>
<reference evidence="2" key="2">
    <citation type="submission" date="2023-05" db="EMBL/GenBank/DDBJ databases">
        <authorList>
            <person name="Schelkunov M.I."/>
        </authorList>
    </citation>
    <scope>NUCLEOTIDE SEQUENCE</scope>
    <source>
        <strain evidence="2">Hsosn_3</strain>
        <tissue evidence="2">Leaf</tissue>
    </source>
</reference>
<dbReference type="PANTHER" id="PTHR33334:SF8">
    <property type="entry name" value="PROTEIN LNK1"/>
    <property type="match status" value="1"/>
</dbReference>
<comment type="caution">
    <text evidence="2">The sequence shown here is derived from an EMBL/GenBank/DDBJ whole genome shotgun (WGS) entry which is preliminary data.</text>
</comment>
<evidence type="ECO:0000256" key="1">
    <source>
        <dbReference type="SAM" id="MobiDB-lite"/>
    </source>
</evidence>